<dbReference type="WBParaSite" id="SBAD_0001228401-mRNA-1">
    <property type="protein sequence ID" value="SBAD_0001228401-mRNA-1"/>
    <property type="gene ID" value="SBAD_0001228401"/>
</dbReference>
<reference evidence="2" key="1">
    <citation type="submission" date="2016-06" db="UniProtKB">
        <authorList>
            <consortium name="WormBaseParasite"/>
        </authorList>
    </citation>
    <scope>IDENTIFICATION</scope>
</reference>
<sequence>LIFRATELAKIHTGVLNFTKIKYPQVLSNLIRLLGECIIEQQQQKLSTIYREPFVHMSNLNTIVVMAVKHDVSIPAFSLDLWHSLNSITPTLHLSSGVVLDTLGPTALDTVNESRLLTWLSEQEDAYSIVLYECDAEITPWTKRCIRRADCILTVANGESDPSVTVVRTFSVILLETARCVSALDLALVV</sequence>
<feature type="domain" description="Lysophospholipase NTE1-like P-loop" evidence="1">
    <location>
        <begin position="59"/>
        <end position="166"/>
    </location>
</feature>
<protein>
    <submittedName>
        <fullName evidence="2">DUF1744 domain-containing protein</fullName>
    </submittedName>
</protein>
<evidence type="ECO:0000259" key="1">
    <source>
        <dbReference type="Pfam" id="PF24179"/>
    </source>
</evidence>
<accession>A0A183J7N9</accession>
<dbReference type="Pfam" id="PF24179">
    <property type="entry name" value="NTE_Ploop"/>
    <property type="match status" value="1"/>
</dbReference>
<organism evidence="2">
    <name type="scientific">Soboliphyme baturini</name>
    <dbReference type="NCBI Taxonomy" id="241478"/>
    <lineage>
        <taxon>Eukaryota</taxon>
        <taxon>Metazoa</taxon>
        <taxon>Ecdysozoa</taxon>
        <taxon>Nematoda</taxon>
        <taxon>Enoplea</taxon>
        <taxon>Dorylaimia</taxon>
        <taxon>Dioctophymatida</taxon>
        <taxon>Dioctophymatoidea</taxon>
        <taxon>Soboliphymatidae</taxon>
        <taxon>Soboliphyme</taxon>
    </lineage>
</organism>
<name>A0A183J7N9_9BILA</name>
<dbReference type="AlphaFoldDB" id="A0A183J7N9"/>
<evidence type="ECO:0000313" key="2">
    <source>
        <dbReference type="WBParaSite" id="SBAD_0001228401-mRNA-1"/>
    </source>
</evidence>
<dbReference type="InterPro" id="IPR056556">
    <property type="entry name" value="NTE1_P-loop_dom"/>
</dbReference>
<proteinExistence type="predicted"/>